<proteinExistence type="predicted"/>
<comment type="caution">
    <text evidence="1">The sequence shown here is derived from an EMBL/GenBank/DDBJ whole genome shotgun (WGS) entry which is preliminary data.</text>
</comment>
<sequence length="116" mass="13122">MLELPDGPWWDWDIQSYDSSRLCLAADHDLTYSHRLEVVFTDVAYLQCPTQFTEPVFREPTPAERDLVRRYLGEDPPVIVAFDLEAEIGWSGPLPCLIAAETVEVTVGRVDRTIAG</sequence>
<evidence type="ECO:0000313" key="2">
    <source>
        <dbReference type="Proteomes" id="UP000624709"/>
    </source>
</evidence>
<reference evidence="1 2" key="1">
    <citation type="submission" date="2021-01" db="EMBL/GenBank/DDBJ databases">
        <title>Whole genome shotgun sequence of Actinoplanes palleronii NBRC 14916.</title>
        <authorList>
            <person name="Komaki H."/>
            <person name="Tamura T."/>
        </authorList>
    </citation>
    <scope>NUCLEOTIDE SEQUENCE [LARGE SCALE GENOMIC DNA]</scope>
    <source>
        <strain evidence="1 2">NBRC 14916</strain>
    </source>
</reference>
<name>A0ABQ4BM15_9ACTN</name>
<accession>A0ABQ4BM15</accession>
<dbReference type="EMBL" id="BOMS01000131">
    <property type="protein sequence ID" value="GIE71704.1"/>
    <property type="molecule type" value="Genomic_DNA"/>
</dbReference>
<dbReference type="RefSeq" id="WP_203829507.1">
    <property type="nucleotide sequence ID" value="NZ_BAAATY010000043.1"/>
</dbReference>
<dbReference type="Proteomes" id="UP000624709">
    <property type="component" value="Unassembled WGS sequence"/>
</dbReference>
<keyword evidence="2" id="KW-1185">Reference proteome</keyword>
<organism evidence="1 2">
    <name type="scientific">Actinoplanes palleronii</name>
    <dbReference type="NCBI Taxonomy" id="113570"/>
    <lineage>
        <taxon>Bacteria</taxon>
        <taxon>Bacillati</taxon>
        <taxon>Actinomycetota</taxon>
        <taxon>Actinomycetes</taxon>
        <taxon>Micromonosporales</taxon>
        <taxon>Micromonosporaceae</taxon>
        <taxon>Actinoplanes</taxon>
    </lineage>
</organism>
<evidence type="ECO:0000313" key="1">
    <source>
        <dbReference type="EMBL" id="GIE71704.1"/>
    </source>
</evidence>
<gene>
    <name evidence="1" type="ORF">Apa02nite_078120</name>
</gene>
<protein>
    <submittedName>
        <fullName evidence="1">Uncharacterized protein</fullName>
    </submittedName>
</protein>